<reference evidence="4 5" key="1">
    <citation type="submission" date="2019-08" db="EMBL/GenBank/DDBJ databases">
        <title>Draft genome sequences of two oriental melons (Cucumis melo L. var makuwa).</title>
        <authorList>
            <person name="Kwon S.-Y."/>
        </authorList>
    </citation>
    <scope>NUCLEOTIDE SEQUENCE [LARGE SCALE GENOMIC DNA]</scope>
    <source>
        <strain evidence="5">cv. SW 3</strain>
        <tissue evidence="4">Leaf</tissue>
    </source>
</reference>
<keyword evidence="2" id="KW-0378">Hydrolase</keyword>
<sequence length="331" mass="36761">MAGILRNKSGIRLLSRIINSPDLSFNGHSWRSLQTLAYEEVRTSPDGPYDSTAFVLHGLLGSGRNWRSFSRNLLSRLSNSSSSEWRVVLVDLRNHGKSAELEGFDPPHDMVNAAKDLAKLIESQDWAWPDVVMGHSMGGKVALQFLESCNRGDYGNLASLPKQQLWVLDSVPGNVNPENSDGEVEKVLKTLQGLPSLVPSRKWVVTHMIELGFSKSLSDWIGSNLKKSGEHETWSFNLEGAVQMFNSFRETSYWSLLEHPPKDTEIAIVRAANSDRWSSDVVQQLERLSSKGSEESKGRVSAHVLPNSGHWVHVDNPKGLLDIVAPKISSL</sequence>
<accession>A0A5A7TRN0</accession>
<evidence type="ECO:0000256" key="2">
    <source>
        <dbReference type="ARBA" id="ARBA00022801"/>
    </source>
</evidence>
<dbReference type="Gene3D" id="3.40.50.1820">
    <property type="entry name" value="alpha/beta hydrolase"/>
    <property type="match status" value="1"/>
</dbReference>
<dbReference type="Proteomes" id="UP000321393">
    <property type="component" value="Unassembled WGS sequence"/>
</dbReference>
<dbReference type="PANTHER" id="PTHR43248">
    <property type="entry name" value="2-SUCCINYL-6-HYDROXY-2,4-CYCLOHEXADIENE-1-CARBOXYLATE SYNTHASE"/>
    <property type="match status" value="1"/>
</dbReference>
<dbReference type="InterPro" id="IPR000073">
    <property type="entry name" value="AB_hydrolase_1"/>
</dbReference>
<dbReference type="EMBL" id="SSTE01014973">
    <property type="protein sequence ID" value="KAA0043859.1"/>
    <property type="molecule type" value="Genomic_DNA"/>
</dbReference>
<feature type="domain" description="AB hydrolase-1" evidence="3">
    <location>
        <begin position="55"/>
        <end position="321"/>
    </location>
</feature>
<dbReference type="Pfam" id="PF12697">
    <property type="entry name" value="Abhydrolase_6"/>
    <property type="match status" value="1"/>
</dbReference>
<dbReference type="InterPro" id="IPR051601">
    <property type="entry name" value="Serine_prot/Carboxylest_S33"/>
</dbReference>
<dbReference type="AlphaFoldDB" id="A0A5A7TRN0"/>
<evidence type="ECO:0000259" key="3">
    <source>
        <dbReference type="Pfam" id="PF12697"/>
    </source>
</evidence>
<evidence type="ECO:0000313" key="5">
    <source>
        <dbReference type="Proteomes" id="UP000321393"/>
    </source>
</evidence>
<proteinExistence type="inferred from homology"/>
<organism evidence="4 5">
    <name type="scientific">Cucumis melo var. makuwa</name>
    <name type="common">Oriental melon</name>
    <dbReference type="NCBI Taxonomy" id="1194695"/>
    <lineage>
        <taxon>Eukaryota</taxon>
        <taxon>Viridiplantae</taxon>
        <taxon>Streptophyta</taxon>
        <taxon>Embryophyta</taxon>
        <taxon>Tracheophyta</taxon>
        <taxon>Spermatophyta</taxon>
        <taxon>Magnoliopsida</taxon>
        <taxon>eudicotyledons</taxon>
        <taxon>Gunneridae</taxon>
        <taxon>Pentapetalae</taxon>
        <taxon>rosids</taxon>
        <taxon>fabids</taxon>
        <taxon>Cucurbitales</taxon>
        <taxon>Cucurbitaceae</taxon>
        <taxon>Benincaseae</taxon>
        <taxon>Cucumis</taxon>
    </lineage>
</organism>
<dbReference type="STRING" id="1194695.A0A5A7TRN0"/>
<name>A0A5A7TRN0_CUCMM</name>
<dbReference type="GO" id="GO:0016787">
    <property type="term" value="F:hydrolase activity"/>
    <property type="evidence" value="ECO:0007669"/>
    <property type="project" value="UniProtKB-KW"/>
</dbReference>
<comment type="similarity">
    <text evidence="1">Belongs to the peptidase S33 family.</text>
</comment>
<dbReference type="InterPro" id="IPR029058">
    <property type="entry name" value="AB_hydrolase_fold"/>
</dbReference>
<dbReference type="SUPFAM" id="SSF53474">
    <property type="entry name" value="alpha/beta-Hydrolases"/>
    <property type="match status" value="1"/>
</dbReference>
<dbReference type="PANTHER" id="PTHR43248:SF3">
    <property type="entry name" value="AB HYDROLASE-1 DOMAIN-CONTAINING PROTEIN"/>
    <property type="match status" value="1"/>
</dbReference>
<comment type="caution">
    <text evidence="4">The sequence shown here is derived from an EMBL/GenBank/DDBJ whole genome shotgun (WGS) entry which is preliminary data.</text>
</comment>
<evidence type="ECO:0000256" key="1">
    <source>
        <dbReference type="ARBA" id="ARBA00010088"/>
    </source>
</evidence>
<dbReference type="OrthoDB" id="8119704at2759"/>
<gene>
    <name evidence="4" type="ORF">E6C27_scaffold236G001940</name>
</gene>
<protein>
    <submittedName>
        <fullName evidence="4">Protein ABHD11</fullName>
    </submittedName>
</protein>
<evidence type="ECO:0000313" key="4">
    <source>
        <dbReference type="EMBL" id="KAA0043859.1"/>
    </source>
</evidence>